<name>A0A0C3GMM3_OIDMZ</name>
<dbReference type="EMBL" id="KN832882">
    <property type="protein sequence ID" value="KIM97370.1"/>
    <property type="molecule type" value="Genomic_DNA"/>
</dbReference>
<dbReference type="PROSITE" id="PS51257">
    <property type="entry name" value="PROKAR_LIPOPROTEIN"/>
    <property type="match status" value="1"/>
</dbReference>
<dbReference type="EC" id="3.2.1.14" evidence="3"/>
<feature type="signal peptide" evidence="13">
    <location>
        <begin position="1"/>
        <end position="20"/>
    </location>
</feature>
<evidence type="ECO:0000256" key="2">
    <source>
        <dbReference type="ARBA" id="ARBA00004370"/>
    </source>
</evidence>
<evidence type="ECO:0000256" key="10">
    <source>
        <dbReference type="ARBA" id="ARBA00023295"/>
    </source>
</evidence>
<dbReference type="PANTHER" id="PTHR10963">
    <property type="entry name" value="GLYCOSYL HYDROLASE-RELATED"/>
    <property type="match status" value="1"/>
</dbReference>
<dbReference type="InterPro" id="IPR050546">
    <property type="entry name" value="Glycosyl_Hydrlase_16"/>
</dbReference>
<evidence type="ECO:0000313" key="16">
    <source>
        <dbReference type="Proteomes" id="UP000054321"/>
    </source>
</evidence>
<comment type="subcellular location">
    <subcellularLocation>
        <location evidence="2">Membrane</location>
    </subcellularLocation>
</comment>
<evidence type="ECO:0000256" key="13">
    <source>
        <dbReference type="SAM" id="SignalP"/>
    </source>
</evidence>
<dbReference type="SUPFAM" id="SSF49899">
    <property type="entry name" value="Concanavalin A-like lectins/glucanases"/>
    <property type="match status" value="1"/>
</dbReference>
<evidence type="ECO:0000256" key="1">
    <source>
        <dbReference type="ARBA" id="ARBA00000822"/>
    </source>
</evidence>
<keyword evidence="7 15" id="KW-0378">Hydrolase</keyword>
<comment type="similarity">
    <text evidence="12">Belongs to the glycosyl hydrolase 16 family. CRH1 subfamily.</text>
</comment>
<evidence type="ECO:0000256" key="8">
    <source>
        <dbReference type="ARBA" id="ARBA00023136"/>
    </source>
</evidence>
<feature type="chain" id="PRO_5002164952" description="chitinase" evidence="13">
    <location>
        <begin position="21"/>
        <end position="282"/>
    </location>
</feature>
<dbReference type="GO" id="GO:0031505">
    <property type="term" value="P:fungal-type cell wall organization"/>
    <property type="evidence" value="ECO:0007669"/>
    <property type="project" value="TreeGrafter"/>
</dbReference>
<evidence type="ECO:0000313" key="15">
    <source>
        <dbReference type="EMBL" id="KIM97370.1"/>
    </source>
</evidence>
<evidence type="ECO:0000256" key="3">
    <source>
        <dbReference type="ARBA" id="ARBA00012729"/>
    </source>
</evidence>
<sequence length="282" mass="30051">MRATFSVPAVLLSVLSAVNGQTFTSCNPTQKSCPADPALGGQFTTDFTTGASSDWTLADGTTMSYNSNGANFVIKQATDAPTISSAKYIFFGKISAEIKSAPGTGIISSFILQSDDLDEIDWEWIGGTDSSVQTNFFGKGNTTTYDRSTVNSVTTPEEEWHTYTLDWTSSTIKWYIDNILIRTVNYGDANALNGKNYPQTPMRVKIGSWVGCASQAAASNPKTSGTCSWAGGPADFSKAPFDMLVKSVTVEDYGCASEYVYGDMSGSYQSIKSVGTCGGTTT</sequence>
<organism evidence="15 16">
    <name type="scientific">Oidiodendron maius (strain Zn)</name>
    <dbReference type="NCBI Taxonomy" id="913774"/>
    <lineage>
        <taxon>Eukaryota</taxon>
        <taxon>Fungi</taxon>
        <taxon>Dikarya</taxon>
        <taxon>Ascomycota</taxon>
        <taxon>Pezizomycotina</taxon>
        <taxon>Leotiomycetes</taxon>
        <taxon>Leotiomycetes incertae sedis</taxon>
        <taxon>Myxotrichaceae</taxon>
        <taxon>Oidiodendron</taxon>
    </lineage>
</organism>
<keyword evidence="4" id="KW-0328">Glycosyltransferase</keyword>
<dbReference type="CDD" id="cd02183">
    <property type="entry name" value="GH16_fungal_CRH1_transglycosylase"/>
    <property type="match status" value="1"/>
</dbReference>
<comment type="catalytic activity">
    <reaction evidence="1">
        <text>Random endo-hydrolysis of N-acetyl-beta-D-glucosaminide (1-&gt;4)-beta-linkages in chitin and chitodextrins.</text>
        <dbReference type="EC" id="3.2.1.14"/>
    </reaction>
</comment>
<proteinExistence type="inferred from homology"/>
<keyword evidence="11" id="KW-0961">Cell wall biogenesis/degradation</keyword>
<accession>A0A0C3GMM3</accession>
<evidence type="ECO:0000256" key="12">
    <source>
        <dbReference type="ARBA" id="ARBA00038074"/>
    </source>
</evidence>
<dbReference type="GO" id="GO:0008843">
    <property type="term" value="F:endochitinase activity"/>
    <property type="evidence" value="ECO:0007669"/>
    <property type="project" value="UniProtKB-EC"/>
</dbReference>
<dbReference type="STRING" id="913774.A0A0C3GMM3"/>
<feature type="non-terminal residue" evidence="15">
    <location>
        <position position="282"/>
    </location>
</feature>
<gene>
    <name evidence="15" type="ORF">OIDMADRAFT_130171</name>
</gene>
<feature type="domain" description="GH16" evidence="14">
    <location>
        <begin position="28"/>
        <end position="245"/>
    </location>
</feature>
<evidence type="ECO:0000256" key="9">
    <source>
        <dbReference type="ARBA" id="ARBA00023180"/>
    </source>
</evidence>
<dbReference type="GO" id="GO:0016757">
    <property type="term" value="F:glycosyltransferase activity"/>
    <property type="evidence" value="ECO:0007669"/>
    <property type="project" value="UniProtKB-KW"/>
</dbReference>
<protein>
    <recommendedName>
        <fullName evidence="3">chitinase</fullName>
        <ecNumber evidence="3">3.2.1.14</ecNumber>
    </recommendedName>
</protein>
<dbReference type="OrthoDB" id="4781at2759"/>
<dbReference type="PANTHER" id="PTHR10963:SF27">
    <property type="entry name" value="GLYCOSIDASE-RELATED"/>
    <property type="match status" value="1"/>
</dbReference>
<keyword evidence="8" id="KW-0472">Membrane</keyword>
<keyword evidence="6 13" id="KW-0732">Signal</keyword>
<evidence type="ECO:0000256" key="4">
    <source>
        <dbReference type="ARBA" id="ARBA00022676"/>
    </source>
</evidence>
<dbReference type="Proteomes" id="UP000054321">
    <property type="component" value="Unassembled WGS sequence"/>
</dbReference>
<keyword evidence="9" id="KW-0325">Glycoprotein</keyword>
<evidence type="ECO:0000256" key="7">
    <source>
        <dbReference type="ARBA" id="ARBA00022801"/>
    </source>
</evidence>
<dbReference type="PROSITE" id="PS51762">
    <property type="entry name" value="GH16_2"/>
    <property type="match status" value="1"/>
</dbReference>
<dbReference type="GO" id="GO:0005975">
    <property type="term" value="P:carbohydrate metabolic process"/>
    <property type="evidence" value="ECO:0007669"/>
    <property type="project" value="InterPro"/>
</dbReference>
<evidence type="ECO:0000256" key="11">
    <source>
        <dbReference type="ARBA" id="ARBA00023316"/>
    </source>
</evidence>
<dbReference type="AlphaFoldDB" id="A0A0C3GMM3"/>
<keyword evidence="10" id="KW-0326">Glycosidase</keyword>
<keyword evidence="16" id="KW-1185">Reference proteome</keyword>
<evidence type="ECO:0000256" key="5">
    <source>
        <dbReference type="ARBA" id="ARBA00022679"/>
    </source>
</evidence>
<dbReference type="InterPro" id="IPR000757">
    <property type="entry name" value="Beta-glucanase-like"/>
</dbReference>
<reference evidence="15 16" key="1">
    <citation type="submission" date="2014-04" db="EMBL/GenBank/DDBJ databases">
        <authorList>
            <consortium name="DOE Joint Genome Institute"/>
            <person name="Kuo A."/>
            <person name="Martino E."/>
            <person name="Perotto S."/>
            <person name="Kohler A."/>
            <person name="Nagy L.G."/>
            <person name="Floudas D."/>
            <person name="Copeland A."/>
            <person name="Barry K.W."/>
            <person name="Cichocki N."/>
            <person name="Veneault-Fourrey C."/>
            <person name="LaButti K."/>
            <person name="Lindquist E.A."/>
            <person name="Lipzen A."/>
            <person name="Lundell T."/>
            <person name="Morin E."/>
            <person name="Murat C."/>
            <person name="Sun H."/>
            <person name="Tunlid A."/>
            <person name="Henrissat B."/>
            <person name="Grigoriev I.V."/>
            <person name="Hibbett D.S."/>
            <person name="Martin F."/>
            <person name="Nordberg H.P."/>
            <person name="Cantor M.N."/>
            <person name="Hua S.X."/>
        </authorList>
    </citation>
    <scope>NUCLEOTIDE SEQUENCE [LARGE SCALE GENOMIC DNA]</scope>
    <source>
        <strain evidence="15 16">Zn</strain>
    </source>
</reference>
<reference evidence="16" key="2">
    <citation type="submission" date="2015-01" db="EMBL/GenBank/DDBJ databases">
        <title>Evolutionary Origins and Diversification of the Mycorrhizal Mutualists.</title>
        <authorList>
            <consortium name="DOE Joint Genome Institute"/>
            <consortium name="Mycorrhizal Genomics Consortium"/>
            <person name="Kohler A."/>
            <person name="Kuo A."/>
            <person name="Nagy L.G."/>
            <person name="Floudas D."/>
            <person name="Copeland A."/>
            <person name="Barry K.W."/>
            <person name="Cichocki N."/>
            <person name="Veneault-Fourrey C."/>
            <person name="LaButti K."/>
            <person name="Lindquist E.A."/>
            <person name="Lipzen A."/>
            <person name="Lundell T."/>
            <person name="Morin E."/>
            <person name="Murat C."/>
            <person name="Riley R."/>
            <person name="Ohm R."/>
            <person name="Sun H."/>
            <person name="Tunlid A."/>
            <person name="Henrissat B."/>
            <person name="Grigoriev I.V."/>
            <person name="Hibbett D.S."/>
            <person name="Martin F."/>
        </authorList>
    </citation>
    <scope>NUCLEOTIDE SEQUENCE [LARGE SCALE GENOMIC DNA]</scope>
    <source>
        <strain evidence="16">Zn</strain>
    </source>
</reference>
<dbReference type="GO" id="GO:0009277">
    <property type="term" value="C:fungal-type cell wall"/>
    <property type="evidence" value="ECO:0007669"/>
    <property type="project" value="TreeGrafter"/>
</dbReference>
<dbReference type="GO" id="GO:0016020">
    <property type="term" value="C:membrane"/>
    <property type="evidence" value="ECO:0007669"/>
    <property type="project" value="UniProtKB-SubCell"/>
</dbReference>
<dbReference type="InParanoid" id="A0A0C3GMM3"/>
<dbReference type="Gene3D" id="2.60.120.200">
    <property type="match status" value="1"/>
</dbReference>
<evidence type="ECO:0000256" key="6">
    <source>
        <dbReference type="ARBA" id="ARBA00022729"/>
    </source>
</evidence>
<keyword evidence="5" id="KW-0808">Transferase</keyword>
<dbReference type="Pfam" id="PF00722">
    <property type="entry name" value="Glyco_hydro_16"/>
    <property type="match status" value="1"/>
</dbReference>
<evidence type="ECO:0000259" key="14">
    <source>
        <dbReference type="PROSITE" id="PS51762"/>
    </source>
</evidence>
<dbReference type="InterPro" id="IPR013320">
    <property type="entry name" value="ConA-like_dom_sf"/>
</dbReference>
<dbReference type="HOGENOM" id="CLU_027506_3_0_1"/>